<dbReference type="RefSeq" id="WP_073316575.1">
    <property type="nucleotide sequence ID" value="NZ_FQWD01000001.1"/>
</dbReference>
<dbReference type="Proteomes" id="UP000184520">
    <property type="component" value="Unassembled WGS sequence"/>
</dbReference>
<dbReference type="PANTHER" id="PTHR34980:SF2">
    <property type="entry name" value="INNER MEMBRANE PROTEIN YHAH-RELATED"/>
    <property type="match status" value="1"/>
</dbReference>
<evidence type="ECO:0000256" key="1">
    <source>
        <dbReference type="SAM" id="Phobius"/>
    </source>
</evidence>
<evidence type="ECO:0000313" key="2">
    <source>
        <dbReference type="EMBL" id="SHF71666.1"/>
    </source>
</evidence>
<evidence type="ECO:0000313" key="3">
    <source>
        <dbReference type="Proteomes" id="UP000184520"/>
    </source>
</evidence>
<dbReference type="InterPro" id="IPR008523">
    <property type="entry name" value="DUF805"/>
</dbReference>
<dbReference type="Pfam" id="PF05656">
    <property type="entry name" value="DUF805"/>
    <property type="match status" value="1"/>
</dbReference>
<feature type="transmembrane region" description="Helical" evidence="1">
    <location>
        <begin position="77"/>
        <end position="97"/>
    </location>
</feature>
<keyword evidence="3" id="KW-1185">Reference proteome</keyword>
<proteinExistence type="predicted"/>
<dbReference type="PANTHER" id="PTHR34980">
    <property type="entry name" value="INNER MEMBRANE PROTEIN-RELATED-RELATED"/>
    <property type="match status" value="1"/>
</dbReference>
<protein>
    <submittedName>
        <fullName evidence="2">Uncharacterized membrane protein YhaH, DUF805 family</fullName>
    </submittedName>
</protein>
<dbReference type="AlphaFoldDB" id="A0A1M5DXM1"/>
<keyword evidence="1" id="KW-0812">Transmembrane</keyword>
<keyword evidence="1" id="KW-1133">Transmembrane helix</keyword>
<gene>
    <name evidence="2" type="ORF">SAMN05216361_0168</name>
</gene>
<sequence length="114" mass="13181">MNYFTQALKQFADFNGRARRKEYWMFYLFYVIFYIGLSIVDMVLGTFILTLIFAIALLIPSISIAARRLHDTGRTGWWQLILFVPLIGVIVMLIFLIQDSHDDNQYGPNPKAAA</sequence>
<name>A0A1M5DXM1_9ALTE</name>
<dbReference type="EMBL" id="FQWD01000001">
    <property type="protein sequence ID" value="SHF71666.1"/>
    <property type="molecule type" value="Genomic_DNA"/>
</dbReference>
<feature type="transmembrane region" description="Helical" evidence="1">
    <location>
        <begin position="46"/>
        <end position="65"/>
    </location>
</feature>
<accession>A0A1M5DXM1</accession>
<feature type="transmembrane region" description="Helical" evidence="1">
    <location>
        <begin position="23"/>
        <end position="40"/>
    </location>
</feature>
<dbReference type="OrthoDB" id="9812349at2"/>
<keyword evidence="1" id="KW-0472">Membrane</keyword>
<dbReference type="GO" id="GO:0005886">
    <property type="term" value="C:plasma membrane"/>
    <property type="evidence" value="ECO:0007669"/>
    <property type="project" value="TreeGrafter"/>
</dbReference>
<organism evidence="2 3">
    <name type="scientific">Marisediminitalea aggregata</name>
    <dbReference type="NCBI Taxonomy" id="634436"/>
    <lineage>
        <taxon>Bacteria</taxon>
        <taxon>Pseudomonadati</taxon>
        <taxon>Pseudomonadota</taxon>
        <taxon>Gammaproteobacteria</taxon>
        <taxon>Alteromonadales</taxon>
        <taxon>Alteromonadaceae</taxon>
        <taxon>Marisediminitalea</taxon>
    </lineage>
</organism>
<reference evidence="3" key="1">
    <citation type="submission" date="2016-11" db="EMBL/GenBank/DDBJ databases">
        <authorList>
            <person name="Varghese N."/>
            <person name="Submissions S."/>
        </authorList>
    </citation>
    <scope>NUCLEOTIDE SEQUENCE [LARGE SCALE GENOMIC DNA]</scope>
    <source>
        <strain evidence="3">CGMCC 1.8995</strain>
    </source>
</reference>